<dbReference type="InterPro" id="IPR021683">
    <property type="entry name" value="DUF3267"/>
</dbReference>
<feature type="transmembrane region" description="Helical" evidence="1">
    <location>
        <begin position="116"/>
        <end position="134"/>
    </location>
</feature>
<comment type="caution">
    <text evidence="2">The sequence shown here is derived from an EMBL/GenBank/DDBJ whole genome shotgun (WGS) entry which is preliminary data.</text>
</comment>
<evidence type="ECO:0000256" key="1">
    <source>
        <dbReference type="SAM" id="Phobius"/>
    </source>
</evidence>
<evidence type="ECO:0000313" key="3">
    <source>
        <dbReference type="Proteomes" id="UP000656077"/>
    </source>
</evidence>
<dbReference type="Proteomes" id="UP000656077">
    <property type="component" value="Unassembled WGS sequence"/>
</dbReference>
<accession>A0A964W1V5</accession>
<feature type="transmembrane region" description="Helical" evidence="1">
    <location>
        <begin position="62"/>
        <end position="88"/>
    </location>
</feature>
<proteinExistence type="predicted"/>
<evidence type="ECO:0000313" key="2">
    <source>
        <dbReference type="EMBL" id="MVX63457.1"/>
    </source>
</evidence>
<organism evidence="2 3">
    <name type="scientific">Clostridium chromiireducens</name>
    <dbReference type="NCBI Taxonomy" id="225345"/>
    <lineage>
        <taxon>Bacteria</taxon>
        <taxon>Bacillati</taxon>
        <taxon>Bacillota</taxon>
        <taxon>Clostridia</taxon>
        <taxon>Eubacteriales</taxon>
        <taxon>Clostridiaceae</taxon>
        <taxon>Clostridium</taxon>
    </lineage>
</organism>
<keyword evidence="1" id="KW-0472">Membrane</keyword>
<sequence>MSILHSGGVDMSFKVSWKLHAVCFIIAFLLCLIEQENIYNLFANMLFHNNMMSITGTEFIKLNISIVIIFSIVACIHELIHGFVYRIFGGKVRYGFKVLYAYVQEVSGNPLHRTKFLLVLLAPVTIISVASIFISGNIGTIIFILNLLGSMGDLLMAFYLCKTSENSYIIDKEYGFDVIEKMRDSYK</sequence>
<evidence type="ECO:0008006" key="4">
    <source>
        <dbReference type="Google" id="ProtNLM"/>
    </source>
</evidence>
<protein>
    <recommendedName>
        <fullName evidence="4">DUF3267 domain-containing protein</fullName>
    </recommendedName>
</protein>
<feature type="transmembrane region" description="Helical" evidence="1">
    <location>
        <begin position="140"/>
        <end position="161"/>
    </location>
</feature>
<gene>
    <name evidence="2" type="ORF">GKZ28_07100</name>
</gene>
<feature type="transmembrane region" description="Helical" evidence="1">
    <location>
        <begin position="21"/>
        <end position="42"/>
    </location>
</feature>
<name>A0A964W1V5_9CLOT</name>
<keyword evidence="1" id="KW-0812">Transmembrane</keyword>
<dbReference type="EMBL" id="WSRQ01000008">
    <property type="protein sequence ID" value="MVX63457.1"/>
    <property type="molecule type" value="Genomic_DNA"/>
</dbReference>
<reference evidence="2" key="1">
    <citation type="submission" date="2019-12" db="EMBL/GenBank/DDBJ databases">
        <title>Microbes associate with the intestines of laboratory mice.</title>
        <authorList>
            <person name="Navarre W."/>
            <person name="Wong E."/>
        </authorList>
    </citation>
    <scope>NUCLEOTIDE SEQUENCE</scope>
    <source>
        <strain evidence="2">NM79_F5</strain>
    </source>
</reference>
<dbReference type="AlphaFoldDB" id="A0A964W1V5"/>
<dbReference type="Pfam" id="PF11667">
    <property type="entry name" value="DUF3267"/>
    <property type="match status" value="1"/>
</dbReference>
<keyword evidence="1" id="KW-1133">Transmembrane helix</keyword>